<dbReference type="EMBL" id="JADCNM010000180">
    <property type="protein sequence ID" value="KAG0449504.1"/>
    <property type="molecule type" value="Genomic_DNA"/>
</dbReference>
<evidence type="ECO:0000313" key="2">
    <source>
        <dbReference type="EMBL" id="KAG0449504.1"/>
    </source>
</evidence>
<name>A0A835PCF9_VANPL</name>
<gene>
    <name evidence="2" type="ORF">HPP92_027263</name>
</gene>
<protein>
    <submittedName>
        <fullName evidence="2">Uncharacterized protein</fullName>
    </submittedName>
</protein>
<dbReference type="AlphaFoldDB" id="A0A835PCF9"/>
<dbReference type="Proteomes" id="UP000639772">
    <property type="component" value="Unassembled WGS sequence"/>
</dbReference>
<accession>A0A835PCF9</accession>
<evidence type="ECO:0000256" key="1">
    <source>
        <dbReference type="SAM" id="MobiDB-lite"/>
    </source>
</evidence>
<organism evidence="2 3">
    <name type="scientific">Vanilla planifolia</name>
    <name type="common">Vanilla</name>
    <dbReference type="NCBI Taxonomy" id="51239"/>
    <lineage>
        <taxon>Eukaryota</taxon>
        <taxon>Viridiplantae</taxon>
        <taxon>Streptophyta</taxon>
        <taxon>Embryophyta</taxon>
        <taxon>Tracheophyta</taxon>
        <taxon>Spermatophyta</taxon>
        <taxon>Magnoliopsida</taxon>
        <taxon>Liliopsida</taxon>
        <taxon>Asparagales</taxon>
        <taxon>Orchidaceae</taxon>
        <taxon>Vanilloideae</taxon>
        <taxon>Vanilleae</taxon>
        <taxon>Vanilla</taxon>
    </lineage>
</organism>
<evidence type="ECO:0000313" key="3">
    <source>
        <dbReference type="Proteomes" id="UP000639772"/>
    </source>
</evidence>
<proteinExistence type="predicted"/>
<sequence length="121" mass="13335">MPPPSPPPPTSPSGSFKLEGLMSSWKPRPSPKADPCPGIGICIGIAIGEIEPSPLADMPLLSNCKAEVRDEVEGEKEEEEEEEEDLLFFLEPPPTGTFLRDPPSVQYLLHVLQKYLGWLRL</sequence>
<feature type="compositionally biased region" description="Pro residues" evidence="1">
    <location>
        <begin position="1"/>
        <end position="11"/>
    </location>
</feature>
<reference evidence="2 3" key="1">
    <citation type="journal article" date="2020" name="Nat. Food">
        <title>A phased Vanilla planifolia genome enables genetic improvement of flavour and production.</title>
        <authorList>
            <person name="Hasing T."/>
            <person name="Tang H."/>
            <person name="Brym M."/>
            <person name="Khazi F."/>
            <person name="Huang T."/>
            <person name="Chambers A.H."/>
        </authorList>
    </citation>
    <scope>NUCLEOTIDE SEQUENCE [LARGE SCALE GENOMIC DNA]</scope>
    <source>
        <tissue evidence="2">Leaf</tissue>
    </source>
</reference>
<comment type="caution">
    <text evidence="2">The sequence shown here is derived from an EMBL/GenBank/DDBJ whole genome shotgun (WGS) entry which is preliminary data.</text>
</comment>
<feature type="region of interest" description="Disordered" evidence="1">
    <location>
        <begin position="1"/>
        <end position="33"/>
    </location>
</feature>